<evidence type="ECO:0000256" key="1">
    <source>
        <dbReference type="SAM" id="MobiDB-lite"/>
    </source>
</evidence>
<comment type="caution">
    <text evidence="2">The sequence shown here is derived from an EMBL/GenBank/DDBJ whole genome shotgun (WGS) entry which is preliminary data.</text>
</comment>
<reference evidence="2" key="1">
    <citation type="submission" date="2019-05" db="EMBL/GenBank/DDBJ databases">
        <title>The de novo reference genome and transcriptome assemblies of the wild tomato species Solanum chilense.</title>
        <authorList>
            <person name="Stam R."/>
            <person name="Nosenko T."/>
            <person name="Hoerger A.C."/>
            <person name="Stephan W."/>
            <person name="Seidel M.A."/>
            <person name="Kuhn J.M.M."/>
            <person name="Haberer G."/>
            <person name="Tellier A."/>
        </authorList>
    </citation>
    <scope>NUCLEOTIDE SEQUENCE</scope>
    <source>
        <tissue evidence="2">Mature leaves</tissue>
    </source>
</reference>
<feature type="compositionally biased region" description="Basic and acidic residues" evidence="1">
    <location>
        <begin position="284"/>
        <end position="295"/>
    </location>
</feature>
<feature type="region of interest" description="Disordered" evidence="1">
    <location>
        <begin position="237"/>
        <end position="295"/>
    </location>
</feature>
<accession>A0A6N2AL90</accession>
<sequence>MNTRRTAEKRVEEDLVYVGVPNQGNQATPQCNKVPLQHQAPIILPPMTDGEIRSAFVTLAQYMTTNSQSVATQDQSMIAQANKDVGPRVQLNASTMACHLREFTRMNHPMFFGYNVNEYPHVLIDEAYKNFYSMGDIRAVRAYSITWEVLRRDFVDRFFPMERREAKVEDFINLRQRECSAMLLDNMDISQLMVHAQHVEETILKKKNKEFKRVKSYERCTSKGRLEIQGKHRFKNRVSNQVTPNFPKANKDRVPNPRCANSGHSVTDCPYVRSQEKGSVQAQETKEEQLLRSSL</sequence>
<dbReference type="EMBL" id="RXGB01018616">
    <property type="protein sequence ID" value="TMW82430.1"/>
    <property type="molecule type" value="Genomic_DNA"/>
</dbReference>
<evidence type="ECO:0008006" key="3">
    <source>
        <dbReference type="Google" id="ProtNLM"/>
    </source>
</evidence>
<evidence type="ECO:0000313" key="2">
    <source>
        <dbReference type="EMBL" id="TMW82430.1"/>
    </source>
</evidence>
<name>A0A6N2AL90_SOLCI</name>
<proteinExistence type="predicted"/>
<gene>
    <name evidence="2" type="ORF">EJD97_005980</name>
</gene>
<organism evidence="2">
    <name type="scientific">Solanum chilense</name>
    <name type="common">Tomato</name>
    <name type="synonym">Lycopersicon chilense</name>
    <dbReference type="NCBI Taxonomy" id="4083"/>
    <lineage>
        <taxon>Eukaryota</taxon>
        <taxon>Viridiplantae</taxon>
        <taxon>Streptophyta</taxon>
        <taxon>Embryophyta</taxon>
        <taxon>Tracheophyta</taxon>
        <taxon>Spermatophyta</taxon>
        <taxon>Magnoliopsida</taxon>
        <taxon>eudicotyledons</taxon>
        <taxon>Gunneridae</taxon>
        <taxon>Pentapetalae</taxon>
        <taxon>asterids</taxon>
        <taxon>lamiids</taxon>
        <taxon>Solanales</taxon>
        <taxon>Solanaceae</taxon>
        <taxon>Solanoideae</taxon>
        <taxon>Solaneae</taxon>
        <taxon>Solanum</taxon>
        <taxon>Solanum subgen. Lycopersicon</taxon>
    </lineage>
</organism>
<protein>
    <recommendedName>
        <fullName evidence="3">Retrotransposon gag domain-containing protein</fullName>
    </recommendedName>
</protein>
<dbReference type="AlphaFoldDB" id="A0A6N2AL90"/>